<evidence type="ECO:0000313" key="1">
    <source>
        <dbReference type="EMBL" id="KAJ8485689.1"/>
    </source>
</evidence>
<protein>
    <submittedName>
        <fullName evidence="1">Uncharacterized protein</fullName>
    </submittedName>
</protein>
<reference evidence="1 2" key="1">
    <citation type="submission" date="2022-12" db="EMBL/GenBank/DDBJ databases">
        <title>Chromosome-scale assembly of the Ensete ventricosum genome.</title>
        <authorList>
            <person name="Dussert Y."/>
            <person name="Stocks J."/>
            <person name="Wendawek A."/>
            <person name="Woldeyes F."/>
            <person name="Nichols R.A."/>
            <person name="Borrell J.S."/>
        </authorList>
    </citation>
    <scope>NUCLEOTIDE SEQUENCE [LARGE SCALE GENOMIC DNA]</scope>
    <source>
        <strain evidence="2">cv. Maze</strain>
        <tissue evidence="1">Seeds</tissue>
    </source>
</reference>
<comment type="caution">
    <text evidence="1">The sequence shown here is derived from an EMBL/GenBank/DDBJ whole genome shotgun (WGS) entry which is preliminary data.</text>
</comment>
<dbReference type="Proteomes" id="UP001222027">
    <property type="component" value="Unassembled WGS sequence"/>
</dbReference>
<gene>
    <name evidence="1" type="ORF">OPV22_018174</name>
</gene>
<proteinExistence type="predicted"/>
<accession>A0AAV8QZN4</accession>
<organism evidence="1 2">
    <name type="scientific">Ensete ventricosum</name>
    <name type="common">Abyssinian banana</name>
    <name type="synonym">Musa ensete</name>
    <dbReference type="NCBI Taxonomy" id="4639"/>
    <lineage>
        <taxon>Eukaryota</taxon>
        <taxon>Viridiplantae</taxon>
        <taxon>Streptophyta</taxon>
        <taxon>Embryophyta</taxon>
        <taxon>Tracheophyta</taxon>
        <taxon>Spermatophyta</taxon>
        <taxon>Magnoliopsida</taxon>
        <taxon>Liliopsida</taxon>
        <taxon>Zingiberales</taxon>
        <taxon>Musaceae</taxon>
        <taxon>Ensete</taxon>
    </lineage>
</organism>
<sequence length="67" mass="7864">MSVILPSFLYRCVGLKTFMATRPSVMDTASVWRSSKAMKQCKKLIKFYQLEKGYLRLNPKRGEECIW</sequence>
<dbReference type="AlphaFoldDB" id="A0AAV8QZN4"/>
<name>A0AAV8QZN4_ENSVE</name>
<keyword evidence="2" id="KW-1185">Reference proteome</keyword>
<dbReference type="EMBL" id="JAQQAF010000005">
    <property type="protein sequence ID" value="KAJ8485689.1"/>
    <property type="molecule type" value="Genomic_DNA"/>
</dbReference>
<evidence type="ECO:0000313" key="2">
    <source>
        <dbReference type="Proteomes" id="UP001222027"/>
    </source>
</evidence>